<gene>
    <name evidence="3" type="ORF">HANVADRAFT_13729</name>
</gene>
<dbReference type="Proteomes" id="UP000092321">
    <property type="component" value="Unassembled WGS sequence"/>
</dbReference>
<dbReference type="OrthoDB" id="3973108at2759"/>
<evidence type="ECO:0000313" key="4">
    <source>
        <dbReference type="Proteomes" id="UP000092321"/>
    </source>
</evidence>
<dbReference type="GO" id="GO:0005506">
    <property type="term" value="F:iron ion binding"/>
    <property type="evidence" value="ECO:0007669"/>
    <property type="project" value="TreeGrafter"/>
</dbReference>
<organism evidence="3 4">
    <name type="scientific">Hanseniaspora valbyensis NRRL Y-1626</name>
    <dbReference type="NCBI Taxonomy" id="766949"/>
    <lineage>
        <taxon>Eukaryota</taxon>
        <taxon>Fungi</taxon>
        <taxon>Dikarya</taxon>
        <taxon>Ascomycota</taxon>
        <taxon>Saccharomycotina</taxon>
        <taxon>Saccharomycetes</taxon>
        <taxon>Saccharomycodales</taxon>
        <taxon>Saccharomycodaceae</taxon>
        <taxon>Hanseniaspora</taxon>
    </lineage>
</organism>
<dbReference type="AlphaFoldDB" id="A0A1B7SSG0"/>
<sequence length="91" mass="9718">SLSIKVTSGGCHGYQYDLTFIKKTSPDSTSEKLSTEKDLKEKDVSVVIDSDSLALLNGTTLDFQRELIGSSFKIVGGNMKSSCGCGSSFDL</sequence>
<dbReference type="InterPro" id="IPR035903">
    <property type="entry name" value="HesB-like_dom_sf"/>
</dbReference>
<dbReference type="PANTHER" id="PTHR43011">
    <property type="entry name" value="IRON-SULFUR CLUSTER ASSEMBLY 2 HOMOLOG, MITOCHONDRIAL"/>
    <property type="match status" value="1"/>
</dbReference>
<reference evidence="4" key="1">
    <citation type="journal article" date="2016" name="Proc. Natl. Acad. Sci. U.S.A.">
        <title>Comparative genomics of biotechnologically important yeasts.</title>
        <authorList>
            <person name="Riley R."/>
            <person name="Haridas S."/>
            <person name="Wolfe K.H."/>
            <person name="Lopes M.R."/>
            <person name="Hittinger C.T."/>
            <person name="Goeker M."/>
            <person name="Salamov A.A."/>
            <person name="Wisecaver J.H."/>
            <person name="Long T.M."/>
            <person name="Calvey C.H."/>
            <person name="Aerts A.L."/>
            <person name="Barry K.W."/>
            <person name="Choi C."/>
            <person name="Clum A."/>
            <person name="Coughlan A.Y."/>
            <person name="Deshpande S."/>
            <person name="Douglass A.P."/>
            <person name="Hanson S.J."/>
            <person name="Klenk H.-P."/>
            <person name="LaButti K.M."/>
            <person name="Lapidus A."/>
            <person name="Lindquist E.A."/>
            <person name="Lipzen A.M."/>
            <person name="Meier-Kolthoff J.P."/>
            <person name="Ohm R.A."/>
            <person name="Otillar R.P."/>
            <person name="Pangilinan J.L."/>
            <person name="Peng Y."/>
            <person name="Rokas A."/>
            <person name="Rosa C.A."/>
            <person name="Scheuner C."/>
            <person name="Sibirny A.A."/>
            <person name="Slot J.C."/>
            <person name="Stielow J.B."/>
            <person name="Sun H."/>
            <person name="Kurtzman C.P."/>
            <person name="Blackwell M."/>
            <person name="Grigoriev I.V."/>
            <person name="Jeffries T.W."/>
        </authorList>
    </citation>
    <scope>NUCLEOTIDE SEQUENCE [LARGE SCALE GENOMIC DNA]</scope>
    <source>
        <strain evidence="4">NRRL Y-1626</strain>
    </source>
</reference>
<dbReference type="SUPFAM" id="SSF89360">
    <property type="entry name" value="HesB-like domain"/>
    <property type="match status" value="1"/>
</dbReference>
<comment type="similarity">
    <text evidence="1">Belongs to the HesB/IscA family.</text>
</comment>
<proteinExistence type="inferred from homology"/>
<protein>
    <recommendedName>
        <fullName evidence="2">Core domain-containing protein</fullName>
    </recommendedName>
</protein>
<dbReference type="InterPro" id="IPR000361">
    <property type="entry name" value="ATAP_core_dom"/>
</dbReference>
<dbReference type="NCBIfam" id="TIGR00049">
    <property type="entry name" value="iron-sulfur cluster assembly accessory protein"/>
    <property type="match status" value="1"/>
</dbReference>
<dbReference type="GO" id="GO:0005739">
    <property type="term" value="C:mitochondrion"/>
    <property type="evidence" value="ECO:0007669"/>
    <property type="project" value="TreeGrafter"/>
</dbReference>
<comment type="caution">
    <text evidence="3">The sequence shown here is derived from an EMBL/GenBank/DDBJ whole genome shotgun (WGS) entry which is preliminary data.</text>
</comment>
<dbReference type="EMBL" id="LXPE01000602">
    <property type="protein sequence ID" value="OBA19414.1"/>
    <property type="molecule type" value="Genomic_DNA"/>
</dbReference>
<evidence type="ECO:0000256" key="1">
    <source>
        <dbReference type="ARBA" id="ARBA00006718"/>
    </source>
</evidence>
<feature type="domain" description="Core" evidence="2">
    <location>
        <begin position="5"/>
        <end position="86"/>
    </location>
</feature>
<dbReference type="GO" id="GO:0051539">
    <property type="term" value="F:4 iron, 4 sulfur cluster binding"/>
    <property type="evidence" value="ECO:0007669"/>
    <property type="project" value="TreeGrafter"/>
</dbReference>
<feature type="non-terminal residue" evidence="3">
    <location>
        <position position="91"/>
    </location>
</feature>
<keyword evidence="4" id="KW-1185">Reference proteome</keyword>
<dbReference type="GO" id="GO:0016226">
    <property type="term" value="P:iron-sulfur cluster assembly"/>
    <property type="evidence" value="ECO:0007669"/>
    <property type="project" value="InterPro"/>
</dbReference>
<dbReference type="Pfam" id="PF01521">
    <property type="entry name" value="Fe-S_biosyn"/>
    <property type="match status" value="1"/>
</dbReference>
<dbReference type="InterPro" id="IPR016092">
    <property type="entry name" value="ATAP"/>
</dbReference>
<dbReference type="Gene3D" id="2.60.300.12">
    <property type="entry name" value="HesB-like domain"/>
    <property type="match status" value="1"/>
</dbReference>
<evidence type="ECO:0000313" key="3">
    <source>
        <dbReference type="EMBL" id="OBA19414.1"/>
    </source>
</evidence>
<evidence type="ECO:0000259" key="2">
    <source>
        <dbReference type="Pfam" id="PF01521"/>
    </source>
</evidence>
<accession>A0A1B7SSG0</accession>
<dbReference type="PANTHER" id="PTHR43011:SF1">
    <property type="entry name" value="IRON-SULFUR CLUSTER ASSEMBLY 2 HOMOLOG, MITOCHONDRIAL"/>
    <property type="match status" value="1"/>
</dbReference>
<name>A0A1B7SSG0_9ASCO</name>
<dbReference type="GO" id="GO:0051537">
    <property type="term" value="F:2 iron, 2 sulfur cluster binding"/>
    <property type="evidence" value="ECO:0007669"/>
    <property type="project" value="TreeGrafter"/>
</dbReference>
<feature type="non-terminal residue" evidence="3">
    <location>
        <position position="1"/>
    </location>
</feature>